<comment type="similarity">
    <text evidence="4">Belongs to the cytochrome P450 family.</text>
</comment>
<protein>
    <recommendedName>
        <fullName evidence="16">Cytochrome P450</fullName>
    </recommendedName>
</protein>
<evidence type="ECO:0000256" key="8">
    <source>
        <dbReference type="ARBA" id="ARBA00022848"/>
    </source>
</evidence>
<organism evidence="14 15">
    <name type="scientific">Photinus pyralis</name>
    <name type="common">Common eastern firefly</name>
    <name type="synonym">Lampyris pyralis</name>
    <dbReference type="NCBI Taxonomy" id="7054"/>
    <lineage>
        <taxon>Eukaryota</taxon>
        <taxon>Metazoa</taxon>
        <taxon>Ecdysozoa</taxon>
        <taxon>Arthropoda</taxon>
        <taxon>Hexapoda</taxon>
        <taxon>Insecta</taxon>
        <taxon>Pterygota</taxon>
        <taxon>Neoptera</taxon>
        <taxon>Endopterygota</taxon>
        <taxon>Coleoptera</taxon>
        <taxon>Polyphaga</taxon>
        <taxon>Elateriformia</taxon>
        <taxon>Elateroidea</taxon>
        <taxon>Lampyridae</taxon>
        <taxon>Lampyrinae</taxon>
        <taxon>Photinus</taxon>
    </lineage>
</organism>
<keyword evidence="8" id="KW-0492">Microsome</keyword>
<comment type="caution">
    <text evidence="14">The sequence shown here is derived from an EMBL/GenBank/DDBJ whole genome shotgun (WGS) entry which is preliminary data.</text>
</comment>
<keyword evidence="10 13" id="KW-0408">Iron</keyword>
<evidence type="ECO:0000256" key="9">
    <source>
        <dbReference type="ARBA" id="ARBA00023002"/>
    </source>
</evidence>
<dbReference type="InterPro" id="IPR002401">
    <property type="entry name" value="Cyt_P450_E_grp-I"/>
</dbReference>
<evidence type="ECO:0000256" key="11">
    <source>
        <dbReference type="ARBA" id="ARBA00023033"/>
    </source>
</evidence>
<evidence type="ECO:0000256" key="2">
    <source>
        <dbReference type="ARBA" id="ARBA00004174"/>
    </source>
</evidence>
<comment type="subcellular location">
    <subcellularLocation>
        <location evidence="3">Endoplasmic reticulum membrane</location>
        <topology evidence="3">Peripheral membrane protein</topology>
    </subcellularLocation>
    <subcellularLocation>
        <location evidence="2">Microsome membrane</location>
        <topology evidence="2">Peripheral membrane protein</topology>
    </subcellularLocation>
</comment>
<evidence type="ECO:0000256" key="6">
    <source>
        <dbReference type="ARBA" id="ARBA00022723"/>
    </source>
</evidence>
<dbReference type="PRINTS" id="PR00385">
    <property type="entry name" value="P450"/>
</dbReference>
<dbReference type="Proteomes" id="UP000327044">
    <property type="component" value="Unassembled WGS sequence"/>
</dbReference>
<dbReference type="PANTHER" id="PTHR24292">
    <property type="entry name" value="CYTOCHROME P450"/>
    <property type="match status" value="1"/>
</dbReference>
<keyword evidence="11" id="KW-0503">Monooxygenase</keyword>
<dbReference type="SUPFAM" id="SSF48264">
    <property type="entry name" value="Cytochrome P450"/>
    <property type="match status" value="1"/>
</dbReference>
<evidence type="ECO:0000256" key="10">
    <source>
        <dbReference type="ARBA" id="ARBA00023004"/>
    </source>
</evidence>
<dbReference type="GO" id="GO:0005789">
    <property type="term" value="C:endoplasmic reticulum membrane"/>
    <property type="evidence" value="ECO:0007669"/>
    <property type="project" value="UniProtKB-SubCell"/>
</dbReference>
<proteinExistence type="inferred from homology"/>
<dbReference type="EMBL" id="VVIM01001493">
    <property type="protein sequence ID" value="KAB0790323.1"/>
    <property type="molecule type" value="Genomic_DNA"/>
</dbReference>
<feature type="binding site" description="axial binding residue" evidence="13">
    <location>
        <position position="149"/>
    </location>
    <ligand>
        <name>heme</name>
        <dbReference type="ChEBI" id="CHEBI:30413"/>
    </ligand>
    <ligandPart>
        <name>Fe</name>
        <dbReference type="ChEBI" id="CHEBI:18248"/>
    </ligandPart>
</feature>
<dbReference type="InParanoid" id="A0A5N3ZZ28"/>
<dbReference type="GO" id="GO:0004497">
    <property type="term" value="F:monooxygenase activity"/>
    <property type="evidence" value="ECO:0007669"/>
    <property type="project" value="UniProtKB-KW"/>
</dbReference>
<dbReference type="GO" id="GO:0016705">
    <property type="term" value="F:oxidoreductase activity, acting on paired donors, with incorporation or reduction of molecular oxygen"/>
    <property type="evidence" value="ECO:0007669"/>
    <property type="project" value="InterPro"/>
</dbReference>
<dbReference type="AlphaFoldDB" id="A0A5N3ZZ28"/>
<dbReference type="GO" id="GO:0020037">
    <property type="term" value="F:heme binding"/>
    <property type="evidence" value="ECO:0007669"/>
    <property type="project" value="InterPro"/>
</dbReference>
<sequence length="150" mass="17160">ENLIGGAAMQFLFAGFETTGTTISFALYELAMNRSVQERLREEIRSLCGGKNKISYEMISQMGYLDMVLKETLRKYPALPFLDRRSKASYKVPGSDLVIDKGVNVYISSIGLHYDENYFPNPYKFDPERFASKQNPWVYMPFGNGPRKCI</sequence>
<keyword evidence="9" id="KW-0560">Oxidoreductase</keyword>
<dbReference type="InterPro" id="IPR050476">
    <property type="entry name" value="Insect_CytP450_Detox"/>
</dbReference>
<evidence type="ECO:0000313" key="15">
    <source>
        <dbReference type="Proteomes" id="UP000327044"/>
    </source>
</evidence>
<evidence type="ECO:0000256" key="12">
    <source>
        <dbReference type="ARBA" id="ARBA00023136"/>
    </source>
</evidence>
<dbReference type="InterPro" id="IPR036396">
    <property type="entry name" value="Cyt_P450_sf"/>
</dbReference>
<dbReference type="PRINTS" id="PR00463">
    <property type="entry name" value="EP450I"/>
</dbReference>
<accession>A0A5N3ZZ28</accession>
<keyword evidence="5 13" id="KW-0349">Heme</keyword>
<comment type="cofactor">
    <cofactor evidence="1 13">
        <name>heme</name>
        <dbReference type="ChEBI" id="CHEBI:30413"/>
    </cofactor>
</comment>
<dbReference type="InterPro" id="IPR001128">
    <property type="entry name" value="Cyt_P450"/>
</dbReference>
<dbReference type="Gene3D" id="1.10.630.10">
    <property type="entry name" value="Cytochrome P450"/>
    <property type="match status" value="1"/>
</dbReference>
<evidence type="ECO:0000256" key="13">
    <source>
        <dbReference type="PIRSR" id="PIRSR602401-1"/>
    </source>
</evidence>
<evidence type="ECO:0000313" key="14">
    <source>
        <dbReference type="EMBL" id="KAB0790323.1"/>
    </source>
</evidence>
<keyword evidence="12" id="KW-0472">Membrane</keyword>
<dbReference type="Pfam" id="PF00067">
    <property type="entry name" value="p450"/>
    <property type="match status" value="1"/>
</dbReference>
<name>A0A5N3ZZ28_PHOPY</name>
<gene>
    <name evidence="14" type="ORF">PPYR_15336</name>
</gene>
<evidence type="ECO:0000256" key="7">
    <source>
        <dbReference type="ARBA" id="ARBA00022824"/>
    </source>
</evidence>
<keyword evidence="6 13" id="KW-0479">Metal-binding</keyword>
<keyword evidence="15" id="KW-1185">Reference proteome</keyword>
<dbReference type="PANTHER" id="PTHR24292:SF45">
    <property type="entry name" value="CYTOCHROME P450 6G1-RELATED"/>
    <property type="match status" value="1"/>
</dbReference>
<evidence type="ECO:0000256" key="1">
    <source>
        <dbReference type="ARBA" id="ARBA00001971"/>
    </source>
</evidence>
<feature type="non-terminal residue" evidence="14">
    <location>
        <position position="1"/>
    </location>
</feature>
<dbReference type="GO" id="GO:0005506">
    <property type="term" value="F:iron ion binding"/>
    <property type="evidence" value="ECO:0007669"/>
    <property type="project" value="InterPro"/>
</dbReference>
<evidence type="ECO:0000256" key="4">
    <source>
        <dbReference type="ARBA" id="ARBA00010617"/>
    </source>
</evidence>
<evidence type="ECO:0000256" key="5">
    <source>
        <dbReference type="ARBA" id="ARBA00022617"/>
    </source>
</evidence>
<reference evidence="14 15" key="1">
    <citation type="journal article" date="2018" name="Elife">
        <title>Firefly genomes illuminate parallel origins of bioluminescence in beetles.</title>
        <authorList>
            <person name="Fallon T.R."/>
            <person name="Lower S.E."/>
            <person name="Chang C.H."/>
            <person name="Bessho-Uehara M."/>
            <person name="Martin G.J."/>
            <person name="Bewick A.J."/>
            <person name="Behringer M."/>
            <person name="Debat H.J."/>
            <person name="Wong I."/>
            <person name="Day J.C."/>
            <person name="Suvorov A."/>
            <person name="Silva C.J."/>
            <person name="Stanger-Hall K.F."/>
            <person name="Hall D.W."/>
            <person name="Schmitz R.J."/>
            <person name="Nelson D.R."/>
            <person name="Lewis S.M."/>
            <person name="Shigenobu S."/>
            <person name="Bybee S.M."/>
            <person name="Larracuente A.M."/>
            <person name="Oba Y."/>
            <person name="Weng J.K."/>
        </authorList>
    </citation>
    <scope>NUCLEOTIDE SEQUENCE [LARGE SCALE GENOMIC DNA]</scope>
    <source>
        <strain evidence="14">1611_PpyrPB1</strain>
        <tissue evidence="14">Whole body</tissue>
    </source>
</reference>
<evidence type="ECO:0000256" key="3">
    <source>
        <dbReference type="ARBA" id="ARBA00004406"/>
    </source>
</evidence>
<evidence type="ECO:0008006" key="16">
    <source>
        <dbReference type="Google" id="ProtNLM"/>
    </source>
</evidence>
<feature type="non-terminal residue" evidence="14">
    <location>
        <position position="150"/>
    </location>
</feature>
<keyword evidence="7" id="KW-0256">Endoplasmic reticulum</keyword>